<evidence type="ECO:0000313" key="2">
    <source>
        <dbReference type="EMBL" id="DBA00131.1"/>
    </source>
</evidence>
<reference evidence="2" key="1">
    <citation type="submission" date="2022-11" db="EMBL/GenBank/DDBJ databases">
        <authorList>
            <person name="Morgan W.R."/>
            <person name="Tartar A."/>
        </authorList>
    </citation>
    <scope>NUCLEOTIDE SEQUENCE</scope>
    <source>
        <strain evidence="2">ARSEF 373</strain>
    </source>
</reference>
<gene>
    <name evidence="2" type="ORF">N0F65_000454</name>
</gene>
<dbReference type="InterPro" id="IPR054722">
    <property type="entry name" value="PolX-like_BBD"/>
</dbReference>
<dbReference type="AlphaFoldDB" id="A0AAV2YYP5"/>
<organism evidence="2 3">
    <name type="scientific">Lagenidium giganteum</name>
    <dbReference type="NCBI Taxonomy" id="4803"/>
    <lineage>
        <taxon>Eukaryota</taxon>
        <taxon>Sar</taxon>
        <taxon>Stramenopiles</taxon>
        <taxon>Oomycota</taxon>
        <taxon>Peronosporomycetes</taxon>
        <taxon>Pythiales</taxon>
        <taxon>Pythiaceae</taxon>
    </lineage>
</organism>
<feature type="domain" description="Retrovirus-related Pol polyprotein from transposon TNT 1-94-like beta-barrel" evidence="1">
    <location>
        <begin position="10"/>
        <end position="67"/>
    </location>
</feature>
<dbReference type="Pfam" id="PF22936">
    <property type="entry name" value="Pol_BBD"/>
    <property type="match status" value="1"/>
</dbReference>
<evidence type="ECO:0000313" key="3">
    <source>
        <dbReference type="Proteomes" id="UP001146120"/>
    </source>
</evidence>
<dbReference type="Proteomes" id="UP001146120">
    <property type="component" value="Unassembled WGS sequence"/>
</dbReference>
<keyword evidence="3" id="KW-1185">Reference proteome</keyword>
<sequence length="85" mass="9220">MLEDVVTIDDRCTMPDGSSLHVTHKGTATMTVVVDGTSRNITLSNACYSPKLAVNLISLCTIMEKGCRLEQRNGRHAITRAKNAS</sequence>
<evidence type="ECO:0000259" key="1">
    <source>
        <dbReference type="Pfam" id="PF22936"/>
    </source>
</evidence>
<accession>A0AAV2YYP5</accession>
<comment type="caution">
    <text evidence="2">The sequence shown here is derived from an EMBL/GenBank/DDBJ whole genome shotgun (WGS) entry which is preliminary data.</text>
</comment>
<dbReference type="EMBL" id="DAKRPA010000069">
    <property type="protein sequence ID" value="DBA00131.1"/>
    <property type="molecule type" value="Genomic_DNA"/>
</dbReference>
<protein>
    <recommendedName>
        <fullName evidence="1">Retrovirus-related Pol polyprotein from transposon TNT 1-94-like beta-barrel domain-containing protein</fullName>
    </recommendedName>
</protein>
<name>A0AAV2YYP5_9STRA</name>
<reference evidence="2" key="2">
    <citation type="journal article" date="2023" name="Microbiol Resour">
        <title>Decontamination and Annotation of the Draft Genome Sequence of the Oomycete Lagenidium giganteum ARSEF 373.</title>
        <authorList>
            <person name="Morgan W.R."/>
            <person name="Tartar A."/>
        </authorList>
    </citation>
    <scope>NUCLEOTIDE SEQUENCE</scope>
    <source>
        <strain evidence="2">ARSEF 373</strain>
    </source>
</reference>
<proteinExistence type="predicted"/>